<dbReference type="Pfam" id="PF13896">
    <property type="entry name" value="Glyco_transf_49"/>
    <property type="match status" value="1"/>
</dbReference>
<dbReference type="PANTHER" id="PTHR47411">
    <property type="entry name" value="B3GNT1, BETA-1,3-N-ACETYLGUCOSAMINYLTRANSFERASE 1, HOMOLOG"/>
    <property type="match status" value="1"/>
</dbReference>
<feature type="transmembrane region" description="Helical" evidence="1">
    <location>
        <begin position="28"/>
        <end position="45"/>
    </location>
</feature>
<dbReference type="Proteomes" id="UP000492821">
    <property type="component" value="Unassembled WGS sequence"/>
</dbReference>
<sequence>MKLCSQNRKPEKYKQTEAMFYRRSYKCVYLKSIAIFVVVLFVLSVKPGFLRVPSENHHPHRFIKSFPITTTVNITPKVITIFQTINYKDKYCVLYYLWDYDSEFATMKNAVTLVLHASPTHLKHLEAQIRSWTGPISVAVFVPTPEDTQIRKSGIRVKAIFSAIRKLEKRLLAIQNDRSQIALHVFFEKKGTSECPTLNISRNFDLEFPVELDEMEHFTLPVKLYPINAGRNIAREGVMSDLFISGDAEQVYSDGFEKVMSMIGAELIIKQKRKVALVHRRFEVADNVELPRNKAELKKLLANDSAVPFHKFVYPIGHEIRYLDDWLACPDDIYNAVIVPYNNTLWEPQFVAANNIETPFHDERFPYRFKSNTHLAVLLCYHDFTFAVVDNIFSVHRGIKYNQTLENEFLYTYGKRNGLHQIFNIFNNELNETYPASKVDQCGTLWFDVPQNVTLKSNCTS</sequence>
<proteinExistence type="predicted"/>
<protein>
    <submittedName>
        <fullName evidence="3">Beta-1,4-glucuronyltransferase 1</fullName>
    </submittedName>
</protein>
<evidence type="ECO:0000256" key="1">
    <source>
        <dbReference type="SAM" id="Phobius"/>
    </source>
</evidence>
<keyword evidence="1" id="KW-0472">Membrane</keyword>
<dbReference type="PANTHER" id="PTHR47411:SF3">
    <property type="entry name" value="I-BETA-1,3-N-ACETYLGLUCOSAMINYLTRANSFERASE"/>
    <property type="match status" value="1"/>
</dbReference>
<dbReference type="WBParaSite" id="Pan_g15055.t1">
    <property type="protein sequence ID" value="Pan_g15055.t1"/>
    <property type="gene ID" value="Pan_g15055"/>
</dbReference>
<dbReference type="AlphaFoldDB" id="A0A7E4ZST0"/>
<reference evidence="2" key="1">
    <citation type="journal article" date="2013" name="Genetics">
        <title>The draft genome and transcriptome of Panagrellus redivivus are shaped by the harsh demands of a free-living lifestyle.</title>
        <authorList>
            <person name="Srinivasan J."/>
            <person name="Dillman A.R."/>
            <person name="Macchietto M.G."/>
            <person name="Heikkinen L."/>
            <person name="Lakso M."/>
            <person name="Fracchia K.M."/>
            <person name="Antoshechkin I."/>
            <person name="Mortazavi A."/>
            <person name="Wong G."/>
            <person name="Sternberg P.W."/>
        </authorList>
    </citation>
    <scope>NUCLEOTIDE SEQUENCE [LARGE SCALE GENOMIC DNA]</scope>
    <source>
        <strain evidence="2">MT8872</strain>
    </source>
</reference>
<keyword evidence="2" id="KW-1185">Reference proteome</keyword>
<accession>A0A7E4ZST0</accession>
<keyword evidence="1" id="KW-0812">Transmembrane</keyword>
<evidence type="ECO:0000313" key="3">
    <source>
        <dbReference type="WBParaSite" id="Pan_g15055.t1"/>
    </source>
</evidence>
<name>A0A7E4ZST0_PANRE</name>
<evidence type="ECO:0000313" key="2">
    <source>
        <dbReference type="Proteomes" id="UP000492821"/>
    </source>
</evidence>
<reference evidence="3" key="2">
    <citation type="submission" date="2020-10" db="UniProtKB">
        <authorList>
            <consortium name="WormBaseParasite"/>
        </authorList>
    </citation>
    <scope>IDENTIFICATION</scope>
</reference>
<organism evidence="2 3">
    <name type="scientific">Panagrellus redivivus</name>
    <name type="common">Microworm</name>
    <dbReference type="NCBI Taxonomy" id="6233"/>
    <lineage>
        <taxon>Eukaryota</taxon>
        <taxon>Metazoa</taxon>
        <taxon>Ecdysozoa</taxon>
        <taxon>Nematoda</taxon>
        <taxon>Chromadorea</taxon>
        <taxon>Rhabditida</taxon>
        <taxon>Tylenchina</taxon>
        <taxon>Panagrolaimomorpha</taxon>
        <taxon>Panagrolaimoidea</taxon>
        <taxon>Panagrolaimidae</taxon>
        <taxon>Panagrellus</taxon>
    </lineage>
</organism>
<keyword evidence="1" id="KW-1133">Transmembrane helix</keyword>